<keyword evidence="2" id="KW-1185">Reference proteome</keyword>
<sequence length="140" mass="16077">MSNYTVKDMMIAYSEDALDLASQMGISLDYSEDSLKLLDEILEEYHLGLPKGIKKLFFRGPSEEDIVQMSKIWGGYLGEVIRRNIGGEWEMSKNFNNAISLTINNTEIYPPAKVNKRIINGKEDEVFFYYHAIKEDIVNV</sequence>
<protein>
    <submittedName>
        <fullName evidence="1">Uncharacterized protein</fullName>
    </submittedName>
</protein>
<name>A0A940NRQ6_9BACI</name>
<dbReference type="RefSeq" id="WP_209405727.1">
    <property type="nucleotide sequence ID" value="NZ_JAGIYQ010000006.1"/>
</dbReference>
<dbReference type="Proteomes" id="UP000682134">
    <property type="component" value="Unassembled WGS sequence"/>
</dbReference>
<dbReference type="EMBL" id="JAGIYQ010000006">
    <property type="protein sequence ID" value="MBP0725797.1"/>
    <property type="molecule type" value="Genomic_DNA"/>
</dbReference>
<organism evidence="1 2">
    <name type="scientific">Gottfriedia endophytica</name>
    <dbReference type="NCBI Taxonomy" id="2820819"/>
    <lineage>
        <taxon>Bacteria</taxon>
        <taxon>Bacillati</taxon>
        <taxon>Bacillota</taxon>
        <taxon>Bacilli</taxon>
        <taxon>Bacillales</taxon>
        <taxon>Bacillaceae</taxon>
        <taxon>Gottfriedia</taxon>
    </lineage>
</organism>
<evidence type="ECO:0000313" key="2">
    <source>
        <dbReference type="Proteomes" id="UP000682134"/>
    </source>
</evidence>
<dbReference type="AlphaFoldDB" id="A0A940NRQ6"/>
<proteinExistence type="predicted"/>
<accession>A0A940NRQ6</accession>
<comment type="caution">
    <text evidence="1">The sequence shown here is derived from an EMBL/GenBank/DDBJ whole genome shotgun (WGS) entry which is preliminary data.</text>
</comment>
<evidence type="ECO:0000313" key="1">
    <source>
        <dbReference type="EMBL" id="MBP0725797.1"/>
    </source>
</evidence>
<reference evidence="1" key="1">
    <citation type="submission" date="2021-04" db="EMBL/GenBank/DDBJ databases">
        <title>Genome seq and assembly of Bacillus sp.</title>
        <authorList>
            <person name="Chhetri G."/>
        </authorList>
    </citation>
    <scope>NUCLEOTIDE SEQUENCE</scope>
    <source>
        <strain evidence="1">RG28</strain>
    </source>
</reference>
<gene>
    <name evidence="1" type="ORF">J5Y03_11505</name>
</gene>